<accession>A0A8T0FWL6</accession>
<name>A0A8T0FWL6_ARGBR</name>
<dbReference type="CDD" id="cd00051">
    <property type="entry name" value="EFh"/>
    <property type="match status" value="1"/>
</dbReference>
<dbReference type="PROSITE" id="PS50222">
    <property type="entry name" value="EF_HAND_2"/>
    <property type="match status" value="2"/>
</dbReference>
<evidence type="ECO:0000256" key="2">
    <source>
        <dbReference type="ARBA" id="ARBA00022737"/>
    </source>
</evidence>
<keyword evidence="5" id="KW-0514">Muscle protein</keyword>
<evidence type="ECO:0000256" key="5">
    <source>
        <dbReference type="ARBA" id="ARBA00023179"/>
    </source>
</evidence>
<evidence type="ECO:0000313" key="7">
    <source>
        <dbReference type="EMBL" id="KAF8794665.1"/>
    </source>
</evidence>
<dbReference type="SUPFAM" id="SSF47473">
    <property type="entry name" value="EF-hand"/>
    <property type="match status" value="1"/>
</dbReference>
<evidence type="ECO:0000256" key="1">
    <source>
        <dbReference type="ARBA" id="ARBA00011445"/>
    </source>
</evidence>
<reference evidence="7" key="1">
    <citation type="journal article" date="2020" name="bioRxiv">
        <title>Chromosome-level reference genome of the European wasp spider Argiope bruennichi: a resource for studies on range expansion and evolutionary adaptation.</title>
        <authorList>
            <person name="Sheffer M.M."/>
            <person name="Hoppe A."/>
            <person name="Krehenwinkel H."/>
            <person name="Uhl G."/>
            <person name="Kuss A.W."/>
            <person name="Jensen L."/>
            <person name="Jensen C."/>
            <person name="Gillespie R.G."/>
            <person name="Hoff K.J."/>
            <person name="Prost S."/>
        </authorList>
    </citation>
    <scope>NUCLEOTIDE SEQUENCE</scope>
</reference>
<feature type="domain" description="EF-hand" evidence="6">
    <location>
        <begin position="7"/>
        <end position="42"/>
    </location>
</feature>
<dbReference type="GO" id="GO:0005509">
    <property type="term" value="F:calcium ion binding"/>
    <property type="evidence" value="ECO:0007669"/>
    <property type="project" value="InterPro"/>
</dbReference>
<keyword evidence="2" id="KW-0677">Repeat</keyword>
<dbReference type="EMBL" id="JABXBU010000002">
    <property type="protein sequence ID" value="KAF8794665.1"/>
    <property type="molecule type" value="Genomic_DNA"/>
</dbReference>
<comment type="subunit">
    <text evidence="1">Myosin is a hexamer of 2 heavy chains and 4 light chains.</text>
</comment>
<organism evidence="7 8">
    <name type="scientific">Argiope bruennichi</name>
    <name type="common">Wasp spider</name>
    <name type="synonym">Aranea bruennichi</name>
    <dbReference type="NCBI Taxonomy" id="94029"/>
    <lineage>
        <taxon>Eukaryota</taxon>
        <taxon>Metazoa</taxon>
        <taxon>Ecdysozoa</taxon>
        <taxon>Arthropoda</taxon>
        <taxon>Chelicerata</taxon>
        <taxon>Arachnida</taxon>
        <taxon>Araneae</taxon>
        <taxon>Araneomorphae</taxon>
        <taxon>Entelegynae</taxon>
        <taxon>Araneoidea</taxon>
        <taxon>Araneidae</taxon>
        <taxon>Argiope</taxon>
    </lineage>
</organism>
<keyword evidence="4" id="KW-0505">Motor protein</keyword>
<gene>
    <name evidence="7" type="ORF">HNY73_002621</name>
</gene>
<comment type="caution">
    <text evidence="7">The sequence shown here is derived from an EMBL/GenBank/DDBJ whole genome shotgun (WGS) entry which is preliminary data.</text>
</comment>
<dbReference type="FunFam" id="1.10.238.10:FF:000001">
    <property type="entry name" value="Calmodulin 1"/>
    <property type="match status" value="1"/>
</dbReference>
<proteinExistence type="predicted"/>
<evidence type="ECO:0000313" key="8">
    <source>
        <dbReference type="Proteomes" id="UP000807504"/>
    </source>
</evidence>
<reference evidence="7" key="2">
    <citation type="submission" date="2020-06" db="EMBL/GenBank/DDBJ databases">
        <authorList>
            <person name="Sheffer M."/>
        </authorList>
    </citation>
    <scope>NUCLEOTIDE SEQUENCE</scope>
</reference>
<dbReference type="PANTHER" id="PTHR23048">
    <property type="entry name" value="MYOSIN LIGHT CHAIN 1, 3"/>
    <property type="match status" value="1"/>
</dbReference>
<dbReference type="Proteomes" id="UP000807504">
    <property type="component" value="Unassembled WGS sequence"/>
</dbReference>
<evidence type="ECO:0000259" key="6">
    <source>
        <dbReference type="PROSITE" id="PS50222"/>
    </source>
</evidence>
<evidence type="ECO:0000256" key="4">
    <source>
        <dbReference type="ARBA" id="ARBA00023175"/>
    </source>
</evidence>
<feature type="domain" description="EF-hand" evidence="6">
    <location>
        <begin position="81"/>
        <end position="116"/>
    </location>
</feature>
<evidence type="ECO:0000256" key="3">
    <source>
        <dbReference type="ARBA" id="ARBA00023123"/>
    </source>
</evidence>
<dbReference type="InterPro" id="IPR050230">
    <property type="entry name" value="CALM/Myosin/TropC-like"/>
</dbReference>
<dbReference type="AlphaFoldDB" id="A0A8T0FWL6"/>
<keyword evidence="8" id="KW-1185">Reference proteome</keyword>
<dbReference type="PANTHER" id="PTHR23048:SF33">
    <property type="entry name" value="MYOSIN LIGHT CHAIN ALKALI"/>
    <property type="match status" value="1"/>
</dbReference>
<dbReference type="InterPro" id="IPR011992">
    <property type="entry name" value="EF-hand-dom_pair"/>
</dbReference>
<sequence>MADLKSYEVEECRACFEVYDTTGEGKIDAHYLGSLLRALDLSVTEETVKKHGGTAKLGEKMLSFEEFLPIYSDVKKAKDIGQIEDLLEGLKVYDKNENGTMMAAELAHVLLSLGEKLVDKEVDEIFTSCCPPEDEDGYIKYETFVKTILAGPHPESNTPEEHLCWSIPR</sequence>
<dbReference type="SMART" id="SM00054">
    <property type="entry name" value="EFh"/>
    <property type="match status" value="2"/>
</dbReference>
<keyword evidence="3" id="KW-0518">Myosin</keyword>
<dbReference type="Gene3D" id="1.10.238.10">
    <property type="entry name" value="EF-hand"/>
    <property type="match status" value="2"/>
</dbReference>
<protein>
    <submittedName>
        <fullName evidence="7">Myosin light chain alkali like protein</fullName>
    </submittedName>
</protein>
<dbReference type="GO" id="GO:0005859">
    <property type="term" value="C:muscle myosin complex"/>
    <property type="evidence" value="ECO:0007669"/>
    <property type="project" value="TreeGrafter"/>
</dbReference>
<dbReference type="InterPro" id="IPR002048">
    <property type="entry name" value="EF_hand_dom"/>
</dbReference>